<dbReference type="InterPro" id="IPR001254">
    <property type="entry name" value="Trypsin_dom"/>
</dbReference>
<feature type="domain" description="Peptidase S1" evidence="4">
    <location>
        <begin position="185"/>
        <end position="401"/>
    </location>
</feature>
<dbReference type="InterPro" id="IPR009003">
    <property type="entry name" value="Peptidase_S1_PA"/>
</dbReference>
<evidence type="ECO:0000256" key="2">
    <source>
        <dbReference type="ARBA" id="ARBA00023157"/>
    </source>
</evidence>
<evidence type="ECO:0000256" key="3">
    <source>
        <dbReference type="SAM" id="SignalP"/>
    </source>
</evidence>
<gene>
    <name evidence="5" type="ORF">GCM10017567_13680</name>
</gene>
<evidence type="ECO:0000256" key="1">
    <source>
        <dbReference type="ARBA" id="ARBA00007664"/>
    </source>
</evidence>
<dbReference type="SUPFAM" id="SSF50494">
    <property type="entry name" value="Trypsin-like serine proteases"/>
    <property type="match status" value="1"/>
</dbReference>
<dbReference type="RefSeq" id="WP_191307364.1">
    <property type="nucleotide sequence ID" value="NZ_BNAW01000004.1"/>
</dbReference>
<dbReference type="SMART" id="SM00020">
    <property type="entry name" value="Tryp_SPc"/>
    <property type="match status" value="1"/>
</dbReference>
<dbReference type="PANTHER" id="PTHR24276:SF98">
    <property type="entry name" value="FI18310P1-RELATED"/>
    <property type="match status" value="1"/>
</dbReference>
<dbReference type="InterPro" id="IPR001314">
    <property type="entry name" value="Peptidase_S1A"/>
</dbReference>
<dbReference type="Proteomes" id="UP000649955">
    <property type="component" value="Unassembled WGS sequence"/>
</dbReference>
<name>A0ABQ3K1Z3_9PSEU</name>
<proteinExistence type="inferred from homology"/>
<dbReference type="InterPro" id="IPR050430">
    <property type="entry name" value="Peptidase_S1"/>
</dbReference>
<comment type="similarity">
    <text evidence="1">Belongs to the peptidase S1 family.</text>
</comment>
<organism evidence="5 6">
    <name type="scientific">Amycolatopsis bullii</name>
    <dbReference type="NCBI Taxonomy" id="941987"/>
    <lineage>
        <taxon>Bacteria</taxon>
        <taxon>Bacillati</taxon>
        <taxon>Actinomycetota</taxon>
        <taxon>Actinomycetes</taxon>
        <taxon>Pseudonocardiales</taxon>
        <taxon>Pseudonocardiaceae</taxon>
        <taxon>Amycolatopsis</taxon>
    </lineage>
</organism>
<dbReference type="Pfam" id="PF00089">
    <property type="entry name" value="Trypsin"/>
    <property type="match status" value="1"/>
</dbReference>
<reference evidence="6" key="1">
    <citation type="journal article" date="2019" name="Int. J. Syst. Evol. Microbiol.">
        <title>The Global Catalogue of Microorganisms (GCM) 10K type strain sequencing project: providing services to taxonomists for standard genome sequencing and annotation.</title>
        <authorList>
            <consortium name="The Broad Institute Genomics Platform"/>
            <consortium name="The Broad Institute Genome Sequencing Center for Infectious Disease"/>
            <person name="Wu L."/>
            <person name="Ma J."/>
        </authorList>
    </citation>
    <scope>NUCLEOTIDE SEQUENCE [LARGE SCALE GENOMIC DNA]</scope>
    <source>
        <strain evidence="6">CGMCC 4.7680</strain>
    </source>
</reference>
<dbReference type="PROSITE" id="PS50240">
    <property type="entry name" value="TRYPSIN_DOM"/>
    <property type="match status" value="1"/>
</dbReference>
<evidence type="ECO:0000313" key="5">
    <source>
        <dbReference type="EMBL" id="GHG00159.1"/>
    </source>
</evidence>
<dbReference type="Gene3D" id="2.40.10.10">
    <property type="entry name" value="Trypsin-like serine proteases"/>
    <property type="match status" value="1"/>
</dbReference>
<feature type="chain" id="PRO_5045672075" description="Peptidase S1 domain-containing protein" evidence="3">
    <location>
        <begin position="30"/>
        <end position="668"/>
    </location>
</feature>
<protein>
    <recommendedName>
        <fullName evidence="4">Peptidase S1 domain-containing protein</fullName>
    </recommendedName>
</protein>
<feature type="signal peptide" evidence="3">
    <location>
        <begin position="1"/>
        <end position="29"/>
    </location>
</feature>
<keyword evidence="3" id="KW-0732">Signal</keyword>
<dbReference type="PANTHER" id="PTHR24276">
    <property type="entry name" value="POLYSERASE-RELATED"/>
    <property type="match status" value="1"/>
</dbReference>
<keyword evidence="2" id="KW-1015">Disulfide bond</keyword>
<dbReference type="InterPro" id="IPR043504">
    <property type="entry name" value="Peptidase_S1_PA_chymotrypsin"/>
</dbReference>
<dbReference type="EMBL" id="BNAW01000004">
    <property type="protein sequence ID" value="GHG00159.1"/>
    <property type="molecule type" value="Genomic_DNA"/>
</dbReference>
<evidence type="ECO:0000259" key="4">
    <source>
        <dbReference type="PROSITE" id="PS50240"/>
    </source>
</evidence>
<keyword evidence="6" id="KW-1185">Reference proteome</keyword>
<dbReference type="PRINTS" id="PR00722">
    <property type="entry name" value="CHYMOTRYPSIN"/>
</dbReference>
<evidence type="ECO:0000313" key="6">
    <source>
        <dbReference type="Proteomes" id="UP000649955"/>
    </source>
</evidence>
<accession>A0ABQ3K1Z3</accession>
<comment type="caution">
    <text evidence="5">The sequence shown here is derived from an EMBL/GenBank/DDBJ whole genome shotgun (WGS) entry which is preliminary data.</text>
</comment>
<sequence length="668" mass="69669">MQKRIALFASTLAVAILPGILAAEPMAIAATVDGDQQAALVEDYAYPGAATIQATYNVTLISGDGNLVFADCATPPEGNIGLLRVRTSNTSAGASGRICFKILSTPAQLSLKVPAVFEIRGDGQVAGTGHQVQADLTTDAGQHTTVQVNPSGPTPVGVGAKPGDPPTTLLQLTAGTPATAASPTISGGSSAPDGAYPFVGRLDVGHPGAGGRSCTATLINSSWILTATTCFGDAGLQTGAPPQPTTVTLGRTATNAGRIAHVTSVTPKAGTNVTLGHLDTPVTDITPPALSTTAPAPGETLTAVGYGRTADTWVPNQARIAPVTVAATTDTTTTITSTGGMDTCQGDAGGPALRQIGTATELVALHSTSWQHGCLAVAETRQGGTESRIDNITDWIRQITYATDIALTDTRAMRLQNGSAYLKDGNGAWSLQWDGHDNPVTKIGVHGTRVGVLLANGDLWIKDDALPGVGWIRESTDITDFDLSGERLAAVHNGNVYIKDGNLYGSWTTPWDTQRGTVTTVHVDGTRIGVLLTNKEVWVEDDTLPDLGWCAEIDATTDFALSGQRFAAIKNGNVYIKDGDLRGGWTTPWDTQRGTVTTIRLDGTRIGVLRTNNEVWVKDDTLPHLGWLASSDKTTAFDLAGNRIGIVRTGQCLVQSDNLQGPWTDLGQ</sequence>